<evidence type="ECO:0000256" key="2">
    <source>
        <dbReference type="ARBA" id="ARBA00022679"/>
    </source>
</evidence>
<dbReference type="PANTHER" id="PTHR21599:SF0">
    <property type="entry name" value="GLYCERATE KINASE"/>
    <property type="match status" value="1"/>
</dbReference>
<dbReference type="PIRSF" id="PIRSF006078">
    <property type="entry name" value="GlxK"/>
    <property type="match status" value="1"/>
</dbReference>
<dbReference type="NCBIfam" id="TIGR00045">
    <property type="entry name" value="glycerate kinase"/>
    <property type="match status" value="1"/>
</dbReference>
<evidence type="ECO:0000256" key="3">
    <source>
        <dbReference type="ARBA" id="ARBA00022777"/>
    </source>
</evidence>
<keyword evidence="6" id="KW-1185">Reference proteome</keyword>
<evidence type="ECO:0000313" key="5">
    <source>
        <dbReference type="EMBL" id="MRS65560.1"/>
    </source>
</evidence>
<dbReference type="GO" id="GO:0031388">
    <property type="term" value="P:organic acid phosphorylation"/>
    <property type="evidence" value="ECO:0007669"/>
    <property type="project" value="UniProtKB-UniRule"/>
</dbReference>
<evidence type="ECO:0000313" key="6">
    <source>
        <dbReference type="Proteomes" id="UP000441754"/>
    </source>
</evidence>
<evidence type="ECO:0000256" key="4">
    <source>
        <dbReference type="PIRNR" id="PIRNR006078"/>
    </source>
</evidence>
<organism evidence="5 6">
    <name type="scientific">Larkinella terrae</name>
    <dbReference type="NCBI Taxonomy" id="2025311"/>
    <lineage>
        <taxon>Bacteria</taxon>
        <taxon>Pseudomonadati</taxon>
        <taxon>Bacteroidota</taxon>
        <taxon>Cytophagia</taxon>
        <taxon>Cytophagales</taxon>
        <taxon>Spirosomataceae</taxon>
        <taxon>Larkinella</taxon>
    </lineage>
</organism>
<dbReference type="InterPro" id="IPR018197">
    <property type="entry name" value="Glycerate_kinase_RE-like"/>
</dbReference>
<dbReference type="EMBL" id="WJXZ01000015">
    <property type="protein sequence ID" value="MRS65560.1"/>
    <property type="molecule type" value="Genomic_DNA"/>
</dbReference>
<dbReference type="Pfam" id="PF02595">
    <property type="entry name" value="Gly_kinase"/>
    <property type="match status" value="1"/>
</dbReference>
<gene>
    <name evidence="5" type="ORF">GJJ30_29990</name>
</gene>
<dbReference type="Proteomes" id="UP000441754">
    <property type="component" value="Unassembled WGS sequence"/>
</dbReference>
<dbReference type="RefSeq" id="WP_154178929.1">
    <property type="nucleotide sequence ID" value="NZ_WJXZ01000015.1"/>
</dbReference>
<evidence type="ECO:0000256" key="1">
    <source>
        <dbReference type="ARBA" id="ARBA00006284"/>
    </source>
</evidence>
<dbReference type="InterPro" id="IPR004381">
    <property type="entry name" value="Glycerate_kinase"/>
</dbReference>
<accession>A0A7K0EUS4</accession>
<reference evidence="5 6" key="1">
    <citation type="journal article" date="2018" name="Antonie Van Leeuwenhoek">
        <title>Larkinella terrae sp. nov., isolated from soil on Jeju Island, South Korea.</title>
        <authorList>
            <person name="Ten L.N."/>
            <person name="Jeon J."/>
            <person name="Park S.J."/>
            <person name="Park S."/>
            <person name="Lee S.Y."/>
            <person name="Kim M.K."/>
            <person name="Jung H.Y."/>
        </authorList>
    </citation>
    <scope>NUCLEOTIDE SEQUENCE [LARGE SCALE GENOMIC DNA]</scope>
    <source>
        <strain evidence="5 6">KCTC 52001</strain>
    </source>
</reference>
<protein>
    <submittedName>
        <fullName evidence="5">Glycerate kinase</fullName>
        <ecNumber evidence="5">2.7.1.-</ecNumber>
    </submittedName>
</protein>
<dbReference type="AlphaFoldDB" id="A0A7K0EUS4"/>
<comment type="similarity">
    <text evidence="1 4">Belongs to the glycerate kinase type-1 family.</text>
</comment>
<sequence length="375" mass="39135">MKILLAPDKFKGSLTARQVCDSMTQGIRLAHSDADIVALPMADGGEGTAEVLTLATGGEWLTIPVLDPLERPVQASYGISSGHQTAFIEMSQASGLRLLQRSEYNPLKASTFGTGQLILDAVQRGVTHMVLGIGGSATNDAGIGMAAALGWQFLNEKGEPVHANGGNLSLISRIIPPASPLRLTIDVACDVTNPLFGPNGAAFIYGPQKGASPDDIETLDQGLRRLAGLIHEQFGVDLAEVPGAGAAGGLGAGALFFLNATLKEGVKVVMEQTHFVDHLRDADLVLTGEGKIDNQTLQGKLINGIALEAKKSGIPVVALCGTLDANPQDIRALGLTAAFSVLTHPQSLDEALANASEAVSHTTFNLLRLLSRNTD</sequence>
<comment type="caution">
    <text evidence="5">The sequence shown here is derived from an EMBL/GenBank/DDBJ whole genome shotgun (WGS) entry which is preliminary data.</text>
</comment>
<dbReference type="Gene3D" id="3.90.1510.10">
    <property type="entry name" value="Glycerate kinase, domain 2"/>
    <property type="match status" value="1"/>
</dbReference>
<dbReference type="GO" id="GO:0008887">
    <property type="term" value="F:glycerate kinase activity"/>
    <property type="evidence" value="ECO:0007669"/>
    <property type="project" value="UniProtKB-UniRule"/>
</dbReference>
<dbReference type="OrthoDB" id="9774290at2"/>
<dbReference type="Gene3D" id="3.40.50.10350">
    <property type="entry name" value="Glycerate kinase, domain 1"/>
    <property type="match status" value="1"/>
</dbReference>
<proteinExistence type="inferred from homology"/>
<dbReference type="EC" id="2.7.1.-" evidence="5"/>
<dbReference type="PANTHER" id="PTHR21599">
    <property type="entry name" value="GLYCERATE KINASE"/>
    <property type="match status" value="1"/>
</dbReference>
<dbReference type="InterPro" id="IPR018193">
    <property type="entry name" value="Glyc_kinase_flavodox-like_fold"/>
</dbReference>
<keyword evidence="2 4" id="KW-0808">Transferase</keyword>
<dbReference type="InterPro" id="IPR036129">
    <property type="entry name" value="Glycerate_kinase_sf"/>
</dbReference>
<keyword evidence="3 4" id="KW-0418">Kinase</keyword>
<name>A0A7K0EUS4_9BACT</name>
<dbReference type="SUPFAM" id="SSF110738">
    <property type="entry name" value="Glycerate kinase I"/>
    <property type="match status" value="1"/>
</dbReference>